<dbReference type="Pfam" id="PF13670">
    <property type="entry name" value="PepSY_2"/>
    <property type="match status" value="1"/>
</dbReference>
<organism evidence="2 3">
    <name type="scientific">Mesorhizobium onobrychidis</name>
    <dbReference type="NCBI Taxonomy" id="2775404"/>
    <lineage>
        <taxon>Bacteria</taxon>
        <taxon>Pseudomonadati</taxon>
        <taxon>Pseudomonadota</taxon>
        <taxon>Alphaproteobacteria</taxon>
        <taxon>Hyphomicrobiales</taxon>
        <taxon>Phyllobacteriaceae</taxon>
        <taxon>Mesorhizobium</taxon>
    </lineage>
</organism>
<dbReference type="EMBL" id="CP062229">
    <property type="protein sequence ID" value="UVC19229.1"/>
    <property type="molecule type" value="Genomic_DNA"/>
</dbReference>
<dbReference type="Proteomes" id="UP001058098">
    <property type="component" value="Chromosome"/>
</dbReference>
<keyword evidence="3" id="KW-1185">Reference proteome</keyword>
<evidence type="ECO:0000313" key="2">
    <source>
        <dbReference type="EMBL" id="UVC19229.1"/>
    </source>
</evidence>
<protein>
    <submittedName>
        <fullName evidence="2">PepSY domain-containing protein</fullName>
    </submittedName>
</protein>
<accession>A0ABY5RA19</accession>
<proteinExistence type="predicted"/>
<evidence type="ECO:0000313" key="3">
    <source>
        <dbReference type="Proteomes" id="UP001058098"/>
    </source>
</evidence>
<evidence type="ECO:0000259" key="1">
    <source>
        <dbReference type="Pfam" id="PF13670"/>
    </source>
</evidence>
<name>A0ABY5RA19_9HYPH</name>
<gene>
    <name evidence="2" type="ORF">IHQ72_33115</name>
</gene>
<dbReference type="InterPro" id="IPR025711">
    <property type="entry name" value="PepSY"/>
</dbReference>
<dbReference type="RefSeq" id="WP_374120423.1">
    <property type="nucleotide sequence ID" value="NZ_CP062229.1"/>
</dbReference>
<feature type="domain" description="PepSY" evidence="1">
    <location>
        <begin position="9"/>
        <end position="63"/>
    </location>
</feature>
<reference evidence="2" key="1">
    <citation type="submission" date="2020-09" db="EMBL/GenBank/DDBJ databases">
        <title>Rhizobia associated with sainfoin plants.</title>
        <authorList>
            <person name="Asharfi S."/>
            <person name="Kuzmanovic N."/>
            <person name="Bunk B."/>
            <person name="Sproeer C."/>
            <person name="Becker M."/>
            <person name="Thuenen T."/>
        </authorList>
    </citation>
    <scope>NUCLEOTIDE SEQUENCE</scope>
    <source>
        <strain evidence="2">OM4</strain>
    </source>
</reference>
<sequence length="140" mass="15973">MHRPAAKSDVGIAEWQPRQAVLTKLEAERRHLRSIKTEDGWSDAAESKGRKVETHFDRETSRVWVVPAKRAKDKAMRHHQCLEALDCSTVASRPALCRYSLSTKYDRRERAGHPAEALIIETLPIHSPAMRRMQSHILSA</sequence>